<dbReference type="PANTHER" id="PTHR43132">
    <property type="entry name" value="ARSENICAL RESISTANCE OPERON REPRESSOR ARSR-RELATED"/>
    <property type="match status" value="1"/>
</dbReference>
<proteinExistence type="predicted"/>
<feature type="domain" description="HTH arsR-type" evidence="4">
    <location>
        <begin position="249"/>
        <end position="325"/>
    </location>
</feature>
<dbReference type="PANTHER" id="PTHR43132:SF6">
    <property type="entry name" value="HTH-TYPE TRANSCRIPTIONAL REPRESSOR CZRA"/>
    <property type="match status" value="1"/>
</dbReference>
<keyword evidence="6" id="KW-1185">Reference proteome</keyword>
<dbReference type="GO" id="GO:0003700">
    <property type="term" value="F:DNA-binding transcription factor activity"/>
    <property type="evidence" value="ECO:0007669"/>
    <property type="project" value="InterPro"/>
</dbReference>
<dbReference type="InterPro" id="IPR051011">
    <property type="entry name" value="Metal_resp_trans_reg"/>
</dbReference>
<name>A0A542DDX9_AMYCI</name>
<reference evidence="5 6" key="1">
    <citation type="submission" date="2019-06" db="EMBL/GenBank/DDBJ databases">
        <title>Sequencing the genomes of 1000 actinobacteria strains.</title>
        <authorList>
            <person name="Klenk H.-P."/>
        </authorList>
    </citation>
    <scope>NUCLEOTIDE SEQUENCE [LARGE SCALE GENOMIC DNA]</scope>
    <source>
        <strain evidence="5 6">DSM 45679</strain>
    </source>
</reference>
<organism evidence="5 6">
    <name type="scientific">Amycolatopsis cihanbeyliensis</name>
    <dbReference type="NCBI Taxonomy" id="1128664"/>
    <lineage>
        <taxon>Bacteria</taxon>
        <taxon>Bacillati</taxon>
        <taxon>Actinomycetota</taxon>
        <taxon>Actinomycetes</taxon>
        <taxon>Pseudonocardiales</taxon>
        <taxon>Pseudonocardiaceae</taxon>
        <taxon>Amycolatopsis</taxon>
    </lineage>
</organism>
<dbReference type="EMBL" id="VFML01000001">
    <property type="protein sequence ID" value="TQJ01273.1"/>
    <property type="molecule type" value="Genomic_DNA"/>
</dbReference>
<dbReference type="AlphaFoldDB" id="A0A542DDX9"/>
<dbReference type="Pfam" id="PF19361">
    <property type="entry name" value="DUF5937"/>
    <property type="match status" value="1"/>
</dbReference>
<keyword evidence="3" id="KW-0804">Transcription</keyword>
<accession>A0A542DDX9</accession>
<dbReference type="InterPro" id="IPR036390">
    <property type="entry name" value="WH_DNA-bd_sf"/>
</dbReference>
<sequence>MLELAFSAEDLARMRFAISPVWEVVASVRVLGAPGAHALHLPWIKRVRARLARDGPDLTPLTELVGHTGHLPGFLAATPESPLPELAQELAVLRRVEPATVRAGLDELPATGTAEVRRMYRDPAGGLDRLADRIAAYWEVAIGPDWPRIRALCEGDVLYRSRLLADGGAERLFHDLAPAVRWSEGRLSVRHRHLADTRALDGRGLVLVPSVFSWPRVFSKVDPRWQPVLRYPPRGIATLWERGGTETAGALAAVLGRGRATLLTELAAPSSTTELARRTGLSAGGVSQHLGALRAAGLVSAQRTGRVVLYARTLAADGLLRAAGEVDC</sequence>
<dbReference type="InterPro" id="IPR045981">
    <property type="entry name" value="DUF5937"/>
</dbReference>
<evidence type="ECO:0000313" key="5">
    <source>
        <dbReference type="EMBL" id="TQJ01273.1"/>
    </source>
</evidence>
<dbReference type="RefSeq" id="WP_141996103.1">
    <property type="nucleotide sequence ID" value="NZ_VFML01000001.1"/>
</dbReference>
<dbReference type="InterPro" id="IPR011991">
    <property type="entry name" value="ArsR-like_HTH"/>
</dbReference>
<keyword evidence="1" id="KW-0805">Transcription regulation</keyword>
<evidence type="ECO:0000313" key="6">
    <source>
        <dbReference type="Proteomes" id="UP000320876"/>
    </source>
</evidence>
<protein>
    <submittedName>
        <fullName evidence="5">Helix-turn-helix protein</fullName>
    </submittedName>
</protein>
<evidence type="ECO:0000259" key="4">
    <source>
        <dbReference type="SMART" id="SM00418"/>
    </source>
</evidence>
<dbReference type="InterPro" id="IPR001845">
    <property type="entry name" value="HTH_ArsR_DNA-bd_dom"/>
</dbReference>
<dbReference type="SMART" id="SM00418">
    <property type="entry name" value="HTH_ARSR"/>
    <property type="match status" value="1"/>
</dbReference>
<dbReference type="SUPFAM" id="SSF46785">
    <property type="entry name" value="Winged helix' DNA-binding domain"/>
    <property type="match status" value="1"/>
</dbReference>
<gene>
    <name evidence="5" type="ORF">FB471_0940</name>
</gene>
<evidence type="ECO:0000256" key="1">
    <source>
        <dbReference type="ARBA" id="ARBA00023015"/>
    </source>
</evidence>
<dbReference type="Pfam" id="PF12840">
    <property type="entry name" value="HTH_20"/>
    <property type="match status" value="1"/>
</dbReference>
<dbReference type="InterPro" id="IPR036388">
    <property type="entry name" value="WH-like_DNA-bd_sf"/>
</dbReference>
<evidence type="ECO:0000256" key="2">
    <source>
        <dbReference type="ARBA" id="ARBA00023125"/>
    </source>
</evidence>
<dbReference type="GO" id="GO:0003677">
    <property type="term" value="F:DNA binding"/>
    <property type="evidence" value="ECO:0007669"/>
    <property type="project" value="UniProtKB-KW"/>
</dbReference>
<dbReference type="Proteomes" id="UP000320876">
    <property type="component" value="Unassembled WGS sequence"/>
</dbReference>
<dbReference type="CDD" id="cd00090">
    <property type="entry name" value="HTH_ARSR"/>
    <property type="match status" value="1"/>
</dbReference>
<comment type="caution">
    <text evidence="5">The sequence shown here is derived from an EMBL/GenBank/DDBJ whole genome shotgun (WGS) entry which is preliminary data.</text>
</comment>
<evidence type="ECO:0000256" key="3">
    <source>
        <dbReference type="ARBA" id="ARBA00023163"/>
    </source>
</evidence>
<dbReference type="Gene3D" id="1.10.10.10">
    <property type="entry name" value="Winged helix-like DNA-binding domain superfamily/Winged helix DNA-binding domain"/>
    <property type="match status" value="1"/>
</dbReference>
<keyword evidence="2" id="KW-0238">DNA-binding</keyword>
<dbReference type="OrthoDB" id="3460651at2"/>